<dbReference type="EMBL" id="MU853413">
    <property type="protein sequence ID" value="KAK4133231.1"/>
    <property type="molecule type" value="Genomic_DNA"/>
</dbReference>
<protein>
    <recommendedName>
        <fullName evidence="1">Aminoglycoside phosphotransferase domain-containing protein</fullName>
    </recommendedName>
</protein>
<reference evidence="2" key="2">
    <citation type="submission" date="2023-05" db="EMBL/GenBank/DDBJ databases">
        <authorList>
            <consortium name="Lawrence Berkeley National Laboratory"/>
            <person name="Steindorff A."/>
            <person name="Hensen N."/>
            <person name="Bonometti L."/>
            <person name="Westerberg I."/>
            <person name="Brannstrom I.O."/>
            <person name="Guillou S."/>
            <person name="Cros-Aarteil S."/>
            <person name="Calhoun S."/>
            <person name="Haridas S."/>
            <person name="Kuo A."/>
            <person name="Mondo S."/>
            <person name="Pangilinan J."/>
            <person name="Riley R."/>
            <person name="Labutti K."/>
            <person name="Andreopoulos B."/>
            <person name="Lipzen A."/>
            <person name="Chen C."/>
            <person name="Yanf M."/>
            <person name="Daum C."/>
            <person name="Ng V."/>
            <person name="Clum A."/>
            <person name="Ohm R."/>
            <person name="Martin F."/>
            <person name="Silar P."/>
            <person name="Natvig D."/>
            <person name="Lalanne C."/>
            <person name="Gautier V."/>
            <person name="Ament-Velasquez S.L."/>
            <person name="Kruys A."/>
            <person name="Hutchinson M.I."/>
            <person name="Powell A.J."/>
            <person name="Barry K."/>
            <person name="Miller A.N."/>
            <person name="Grigoriev I.V."/>
            <person name="Debuchy R."/>
            <person name="Gladieux P."/>
            <person name="Thoren M.H."/>
            <person name="Johannesson H."/>
        </authorList>
    </citation>
    <scope>NUCLEOTIDE SEQUENCE</scope>
    <source>
        <strain evidence="2">CBS 123565</strain>
    </source>
</reference>
<accession>A0AAN6UK80</accession>
<sequence length="513" mass="57545">MDPRFPETSFPMNPIRVAPTLQFDPVKTANDLHRYWRSQAVEGYLERHWPGKVDLDAWIPGIRGLLVKQFPLFADAEIKYFSAGTFNRLYSISSPDWTTTYIFRISIPVEPFFKTESEVATMEYVRQHTSIPVPRVIAFCSSNANELGYEWILMEMMQGVPLRTVWDKMAEAARIKFFAEVASHAKKLLSLRFNNFGSIYFADVADRVEGRSLLATPNSNNGTNGTNGVNGVNGRIGLNGPFVLGRIVSQDFFFNKRVHFSGSRGPFQTTRQLVDARMNLLGQRIQNLSTTPGEPYFCGSDEALARHKRLVDVVFSQLTALVPQLVPQDNGPEDVGVLWHDDLSQHNMLVDPVTYKLAGIVDWEAVGILPAYESYDALPAFLSDRDWRPIPLTLIERGVKPNDEVVAAKILEREKEFGAIRREYHKIVGPLYDSTSAETQRRLKNKQGLAKQLELPQFEHRPWATAAWMVDMGLVGTTAVGVAEDNGTEATAYGAQENGATDAPMLETDVWAA</sequence>
<dbReference type="Pfam" id="PF01636">
    <property type="entry name" value="APH"/>
    <property type="match status" value="1"/>
</dbReference>
<proteinExistence type="predicted"/>
<dbReference type="Proteomes" id="UP001304895">
    <property type="component" value="Unassembled WGS sequence"/>
</dbReference>
<dbReference type="Gene3D" id="3.30.200.20">
    <property type="entry name" value="Phosphorylase Kinase, domain 1"/>
    <property type="match status" value="1"/>
</dbReference>
<dbReference type="InterPro" id="IPR011009">
    <property type="entry name" value="Kinase-like_dom_sf"/>
</dbReference>
<gene>
    <name evidence="2" type="ORF">BT67DRAFT_479477</name>
</gene>
<dbReference type="PANTHER" id="PTHR21310">
    <property type="entry name" value="AMINOGLYCOSIDE PHOSPHOTRANSFERASE-RELATED-RELATED"/>
    <property type="match status" value="1"/>
</dbReference>
<evidence type="ECO:0000313" key="2">
    <source>
        <dbReference type="EMBL" id="KAK4133231.1"/>
    </source>
</evidence>
<dbReference type="PANTHER" id="PTHR21310:SF13">
    <property type="entry name" value="AMINOGLYCOSIDE PHOSPHOTRANSFERASE DOMAIN-CONTAINING PROTEIN"/>
    <property type="match status" value="1"/>
</dbReference>
<reference evidence="2" key="1">
    <citation type="journal article" date="2023" name="Mol. Phylogenet. Evol.">
        <title>Genome-scale phylogeny and comparative genomics of the fungal order Sordariales.</title>
        <authorList>
            <person name="Hensen N."/>
            <person name="Bonometti L."/>
            <person name="Westerberg I."/>
            <person name="Brannstrom I.O."/>
            <person name="Guillou S."/>
            <person name="Cros-Aarteil S."/>
            <person name="Calhoun S."/>
            <person name="Haridas S."/>
            <person name="Kuo A."/>
            <person name="Mondo S."/>
            <person name="Pangilinan J."/>
            <person name="Riley R."/>
            <person name="LaButti K."/>
            <person name="Andreopoulos B."/>
            <person name="Lipzen A."/>
            <person name="Chen C."/>
            <person name="Yan M."/>
            <person name="Daum C."/>
            <person name="Ng V."/>
            <person name="Clum A."/>
            <person name="Steindorff A."/>
            <person name="Ohm R.A."/>
            <person name="Martin F."/>
            <person name="Silar P."/>
            <person name="Natvig D.O."/>
            <person name="Lalanne C."/>
            <person name="Gautier V."/>
            <person name="Ament-Velasquez S.L."/>
            <person name="Kruys A."/>
            <person name="Hutchinson M.I."/>
            <person name="Powell A.J."/>
            <person name="Barry K."/>
            <person name="Miller A.N."/>
            <person name="Grigoriev I.V."/>
            <person name="Debuchy R."/>
            <person name="Gladieux P."/>
            <person name="Hiltunen Thoren M."/>
            <person name="Johannesson H."/>
        </authorList>
    </citation>
    <scope>NUCLEOTIDE SEQUENCE</scope>
    <source>
        <strain evidence="2">CBS 123565</strain>
    </source>
</reference>
<comment type="caution">
    <text evidence="2">The sequence shown here is derived from an EMBL/GenBank/DDBJ whole genome shotgun (WGS) entry which is preliminary data.</text>
</comment>
<feature type="domain" description="Aminoglycoside phosphotransferase" evidence="1">
    <location>
        <begin position="78"/>
        <end position="192"/>
    </location>
</feature>
<dbReference type="Gene3D" id="3.90.1200.10">
    <property type="match status" value="1"/>
</dbReference>
<evidence type="ECO:0000259" key="1">
    <source>
        <dbReference type="Pfam" id="PF01636"/>
    </source>
</evidence>
<dbReference type="SUPFAM" id="SSF56112">
    <property type="entry name" value="Protein kinase-like (PK-like)"/>
    <property type="match status" value="1"/>
</dbReference>
<dbReference type="InterPro" id="IPR002575">
    <property type="entry name" value="Aminoglycoside_PTrfase"/>
</dbReference>
<dbReference type="InterPro" id="IPR051678">
    <property type="entry name" value="AGP_Transferase"/>
</dbReference>
<name>A0AAN6UK80_9PEZI</name>
<organism evidence="2 3">
    <name type="scientific">Trichocladium antarcticum</name>
    <dbReference type="NCBI Taxonomy" id="1450529"/>
    <lineage>
        <taxon>Eukaryota</taxon>
        <taxon>Fungi</taxon>
        <taxon>Dikarya</taxon>
        <taxon>Ascomycota</taxon>
        <taxon>Pezizomycotina</taxon>
        <taxon>Sordariomycetes</taxon>
        <taxon>Sordariomycetidae</taxon>
        <taxon>Sordariales</taxon>
        <taxon>Chaetomiaceae</taxon>
        <taxon>Trichocladium</taxon>
    </lineage>
</organism>
<dbReference type="AlphaFoldDB" id="A0AAN6UK80"/>
<evidence type="ECO:0000313" key="3">
    <source>
        <dbReference type="Proteomes" id="UP001304895"/>
    </source>
</evidence>
<keyword evidence="3" id="KW-1185">Reference proteome</keyword>